<evidence type="ECO:0000259" key="4">
    <source>
        <dbReference type="PROSITE" id="PS50949"/>
    </source>
</evidence>
<keyword evidence="3" id="KW-0804">Transcription</keyword>
<dbReference type="Proteomes" id="UP001198190">
    <property type="component" value="Unassembled WGS sequence"/>
</dbReference>
<dbReference type="PANTHER" id="PTHR43537">
    <property type="entry name" value="TRANSCRIPTIONAL REGULATOR, GNTR FAMILY"/>
    <property type="match status" value="1"/>
</dbReference>
<dbReference type="InterPro" id="IPR008920">
    <property type="entry name" value="TF_FadR/GntR_C"/>
</dbReference>
<dbReference type="SMART" id="SM00895">
    <property type="entry name" value="FCD"/>
    <property type="match status" value="1"/>
</dbReference>
<evidence type="ECO:0000256" key="1">
    <source>
        <dbReference type="ARBA" id="ARBA00023015"/>
    </source>
</evidence>
<organism evidence="5 6">
    <name type="scientific">Megamonas funiformis</name>
    <dbReference type="NCBI Taxonomy" id="437897"/>
    <lineage>
        <taxon>Bacteria</taxon>
        <taxon>Bacillati</taxon>
        <taxon>Bacillota</taxon>
        <taxon>Negativicutes</taxon>
        <taxon>Selenomonadales</taxon>
        <taxon>Selenomonadaceae</taxon>
        <taxon>Megamonas</taxon>
    </lineage>
</organism>
<dbReference type="CDD" id="cd07377">
    <property type="entry name" value="WHTH_GntR"/>
    <property type="match status" value="1"/>
</dbReference>
<gene>
    <name evidence="5" type="ORF">LIY65_11350</name>
</gene>
<dbReference type="InterPro" id="IPR000524">
    <property type="entry name" value="Tscrpt_reg_HTH_GntR"/>
</dbReference>
<sequence>MGLERIGNSDTLVKEIIIQLSQAIIEGDFKPGDKLPSEAELCEHLGVGRNSLRESIRMLNAMGVVETKRGQGTFLRKTISHDVFNPLIFRLILEPKSTVDVYELRVMIESIVIIMAIKKASVEEIKSIRNLIDETAFIAKNKTASVDELVKLDVDFHLQIARCVHNPLIEAILETLVLMFQPSIKKVLLKEDGLALCIKNHYAIVDLIEKRDIVKVFDLVEKTLSDSFAK</sequence>
<dbReference type="InterPro" id="IPR036390">
    <property type="entry name" value="WH_DNA-bd_sf"/>
</dbReference>
<evidence type="ECO:0000313" key="6">
    <source>
        <dbReference type="Proteomes" id="UP001198190"/>
    </source>
</evidence>
<comment type="caution">
    <text evidence="5">The sequence shown here is derived from an EMBL/GenBank/DDBJ whole genome shotgun (WGS) entry which is preliminary data.</text>
</comment>
<dbReference type="Pfam" id="PF07729">
    <property type="entry name" value="FCD"/>
    <property type="match status" value="1"/>
</dbReference>
<dbReference type="SUPFAM" id="SSF46785">
    <property type="entry name" value="Winged helix' DNA-binding domain"/>
    <property type="match status" value="1"/>
</dbReference>
<dbReference type="PROSITE" id="PS50949">
    <property type="entry name" value="HTH_GNTR"/>
    <property type="match status" value="1"/>
</dbReference>
<evidence type="ECO:0000256" key="3">
    <source>
        <dbReference type="ARBA" id="ARBA00023163"/>
    </source>
</evidence>
<keyword evidence="1" id="KW-0805">Transcription regulation</keyword>
<dbReference type="RefSeq" id="WP_227153319.1">
    <property type="nucleotide sequence ID" value="NZ_JAJCGD010000046.1"/>
</dbReference>
<dbReference type="InterPro" id="IPR036388">
    <property type="entry name" value="WH-like_DNA-bd_sf"/>
</dbReference>
<evidence type="ECO:0000313" key="5">
    <source>
        <dbReference type="EMBL" id="MCB6829283.1"/>
    </source>
</evidence>
<accession>A0AAW4UEC7</accession>
<evidence type="ECO:0000256" key="2">
    <source>
        <dbReference type="ARBA" id="ARBA00023125"/>
    </source>
</evidence>
<dbReference type="InterPro" id="IPR011711">
    <property type="entry name" value="GntR_C"/>
</dbReference>
<keyword evidence="2" id="KW-0238">DNA-binding</keyword>
<protein>
    <submittedName>
        <fullName evidence="5">FadR family transcriptional regulator</fullName>
    </submittedName>
</protein>
<dbReference type="SMART" id="SM00345">
    <property type="entry name" value="HTH_GNTR"/>
    <property type="match status" value="1"/>
</dbReference>
<dbReference type="Pfam" id="PF00392">
    <property type="entry name" value="GntR"/>
    <property type="match status" value="1"/>
</dbReference>
<proteinExistence type="predicted"/>
<feature type="domain" description="HTH gntR-type" evidence="4">
    <location>
        <begin position="10"/>
        <end position="78"/>
    </location>
</feature>
<dbReference type="PANTHER" id="PTHR43537:SF5">
    <property type="entry name" value="UXU OPERON TRANSCRIPTIONAL REGULATOR"/>
    <property type="match status" value="1"/>
</dbReference>
<dbReference type="SUPFAM" id="SSF48008">
    <property type="entry name" value="GntR ligand-binding domain-like"/>
    <property type="match status" value="1"/>
</dbReference>
<dbReference type="AlphaFoldDB" id="A0AAW4UEC7"/>
<reference evidence="5" key="1">
    <citation type="submission" date="2021-10" db="EMBL/GenBank/DDBJ databases">
        <title>Collection of gut derived symbiotic bacterial strains cultured from healthy donors.</title>
        <authorList>
            <person name="Lin H."/>
            <person name="Littmann E."/>
            <person name="Claire K."/>
            <person name="Pamer E."/>
        </authorList>
    </citation>
    <scope>NUCLEOTIDE SEQUENCE</scope>
    <source>
        <strain evidence="5">MSK.7.16</strain>
    </source>
</reference>
<dbReference type="GO" id="GO:0003700">
    <property type="term" value="F:DNA-binding transcription factor activity"/>
    <property type="evidence" value="ECO:0007669"/>
    <property type="project" value="InterPro"/>
</dbReference>
<dbReference type="EMBL" id="JAJCGD010000046">
    <property type="protein sequence ID" value="MCB6829283.1"/>
    <property type="molecule type" value="Genomic_DNA"/>
</dbReference>
<dbReference type="Gene3D" id="1.10.10.10">
    <property type="entry name" value="Winged helix-like DNA-binding domain superfamily/Winged helix DNA-binding domain"/>
    <property type="match status" value="1"/>
</dbReference>
<name>A0AAW4UEC7_9FIRM</name>
<dbReference type="Gene3D" id="1.20.120.530">
    <property type="entry name" value="GntR ligand-binding domain-like"/>
    <property type="match status" value="1"/>
</dbReference>
<dbReference type="GO" id="GO:0003677">
    <property type="term" value="F:DNA binding"/>
    <property type="evidence" value="ECO:0007669"/>
    <property type="project" value="UniProtKB-KW"/>
</dbReference>
<dbReference type="PRINTS" id="PR00035">
    <property type="entry name" value="HTHGNTR"/>
</dbReference>